<dbReference type="EMBL" id="RRCF01000001">
    <property type="protein sequence ID" value="RRJ23438.1"/>
    <property type="molecule type" value="Genomic_DNA"/>
</dbReference>
<keyword evidence="3" id="KW-0413">Isomerase</keyword>
<evidence type="ECO:0000313" key="4">
    <source>
        <dbReference type="Proteomes" id="UP000276260"/>
    </source>
</evidence>
<keyword evidence="4" id="KW-1185">Reference proteome</keyword>
<dbReference type="NCBIfam" id="TIGR01409">
    <property type="entry name" value="TAT_signal_seq"/>
    <property type="match status" value="1"/>
</dbReference>
<gene>
    <name evidence="3" type="ORF">EIK76_05050</name>
</gene>
<evidence type="ECO:0000259" key="2">
    <source>
        <dbReference type="Pfam" id="PF01261"/>
    </source>
</evidence>
<reference evidence="3 4" key="1">
    <citation type="submission" date="2018-11" db="EMBL/GenBank/DDBJ databases">
        <title>Draft genome analysis of Rheinheimera mesophila isolated from an industrial waste site.</title>
        <authorList>
            <person name="Yu Q."/>
            <person name="Qi Y."/>
            <person name="Zhang H."/>
            <person name="Lu Y."/>
            <person name="Pu J."/>
        </authorList>
    </citation>
    <scope>NUCLEOTIDE SEQUENCE [LARGE SCALE GENOMIC DNA]</scope>
    <source>
        <strain evidence="3 4">IITR13</strain>
    </source>
</reference>
<comment type="caution">
    <text evidence="3">The sequence shown here is derived from an EMBL/GenBank/DDBJ whole genome shotgun (WGS) entry which is preliminary data.</text>
</comment>
<dbReference type="Gene3D" id="3.20.20.150">
    <property type="entry name" value="Divalent-metal-dependent TIM barrel enzymes"/>
    <property type="match status" value="1"/>
</dbReference>
<dbReference type="Pfam" id="PF01261">
    <property type="entry name" value="AP_endonuc_2"/>
    <property type="match status" value="1"/>
</dbReference>
<dbReference type="SUPFAM" id="SSF51658">
    <property type="entry name" value="Xylose isomerase-like"/>
    <property type="match status" value="1"/>
</dbReference>
<dbReference type="Proteomes" id="UP000276260">
    <property type="component" value="Unassembled WGS sequence"/>
</dbReference>
<proteinExistence type="predicted"/>
<dbReference type="InterPro" id="IPR019546">
    <property type="entry name" value="TAT_signal_bac_arc"/>
</dbReference>
<dbReference type="InterPro" id="IPR050312">
    <property type="entry name" value="IolE/XylAMocC-like"/>
</dbReference>
<dbReference type="AlphaFoldDB" id="A0A3P3QRT3"/>
<dbReference type="InterPro" id="IPR013022">
    <property type="entry name" value="Xyl_isomerase-like_TIM-brl"/>
</dbReference>
<keyword evidence="1" id="KW-0732">Signal</keyword>
<protein>
    <submittedName>
        <fullName evidence="3">Sugar phosphate isomerase/epimerase</fullName>
    </submittedName>
</protein>
<accession>A0A3P3QRT3</accession>
<evidence type="ECO:0000256" key="1">
    <source>
        <dbReference type="ARBA" id="ARBA00022729"/>
    </source>
</evidence>
<dbReference type="GO" id="GO:0016853">
    <property type="term" value="F:isomerase activity"/>
    <property type="evidence" value="ECO:0007669"/>
    <property type="project" value="UniProtKB-KW"/>
</dbReference>
<dbReference type="RefSeq" id="WP_046520313.1">
    <property type="nucleotide sequence ID" value="NZ_LAVS01000031.1"/>
</dbReference>
<dbReference type="PANTHER" id="PTHR12110:SF41">
    <property type="entry name" value="INOSOSE DEHYDRATASE"/>
    <property type="match status" value="1"/>
</dbReference>
<dbReference type="OrthoDB" id="9798407at2"/>
<dbReference type="PROSITE" id="PS51318">
    <property type="entry name" value="TAT"/>
    <property type="match status" value="1"/>
</dbReference>
<organism evidence="3 4">
    <name type="scientific">Rheinheimera mesophila</name>
    <dbReference type="NCBI Taxonomy" id="1547515"/>
    <lineage>
        <taxon>Bacteria</taxon>
        <taxon>Pseudomonadati</taxon>
        <taxon>Pseudomonadota</taxon>
        <taxon>Gammaproteobacteria</taxon>
        <taxon>Chromatiales</taxon>
        <taxon>Chromatiaceae</taxon>
        <taxon>Rheinheimera</taxon>
    </lineage>
</organism>
<dbReference type="InterPro" id="IPR036237">
    <property type="entry name" value="Xyl_isomerase-like_sf"/>
</dbReference>
<feature type="domain" description="Xylose isomerase-like TIM barrel" evidence="2">
    <location>
        <begin position="77"/>
        <end position="293"/>
    </location>
</feature>
<dbReference type="InterPro" id="IPR006311">
    <property type="entry name" value="TAT_signal"/>
</dbReference>
<evidence type="ECO:0000313" key="3">
    <source>
        <dbReference type="EMBL" id="RRJ23438.1"/>
    </source>
</evidence>
<sequence>MPYDHSIKKQKPELLDQQRRQFLKLSALGLGVAGLGMASLPVSADIKTAVTTAKVVPGLQLYTLRDLMAQSVTDTLKLVAGVGYTQLEFAGYYDQSPAALKRIMDSEGLTAPSAHVPLEVMQKELDKVIEQALVVGHKYLVLPYLMDTDRKTIDQYKALAEFLNKAGEKIRSAGMQLAYHNHDFEFVKLSGQVPYDVLLNETDAKLVQMELDLYWVVKAGLSPLELFARQPGRFPLWHVKDMDKAGGFADVGKGVIDFKPIFAKAEAAGLHHAFVERDQTDNRVETIRQGFSALSRLLS</sequence>
<name>A0A3P3QRT3_9GAMM</name>
<dbReference type="PANTHER" id="PTHR12110">
    <property type="entry name" value="HYDROXYPYRUVATE ISOMERASE"/>
    <property type="match status" value="1"/>
</dbReference>